<evidence type="ECO:0000259" key="4">
    <source>
        <dbReference type="PROSITE" id="PS51698"/>
    </source>
</evidence>
<evidence type="ECO:0000256" key="2">
    <source>
        <dbReference type="ARBA" id="ARBA00022737"/>
    </source>
</evidence>
<feature type="domain" description="U-box" evidence="4">
    <location>
        <begin position="726"/>
        <end position="799"/>
    </location>
</feature>
<dbReference type="InterPro" id="IPR013083">
    <property type="entry name" value="Znf_RING/FYVE/PHD"/>
</dbReference>
<keyword evidence="2" id="KW-0677">Repeat</keyword>
<reference evidence="5 6" key="1">
    <citation type="submission" date="2024-03" db="EMBL/GenBank/DDBJ databases">
        <title>Adaptation during the transition from Ophiocordyceps entomopathogen to insect associate is accompanied by gene loss and intensified selection.</title>
        <authorList>
            <person name="Ward C.M."/>
            <person name="Onetto C.A."/>
            <person name="Borneman A.R."/>
        </authorList>
    </citation>
    <scope>NUCLEOTIDE SEQUENCE [LARGE SCALE GENOMIC DNA]</scope>
    <source>
        <strain evidence="5">AWRI1</strain>
        <tissue evidence="5">Single Adult Female</tissue>
    </source>
</reference>
<dbReference type="Pfam" id="PF00400">
    <property type="entry name" value="WD40"/>
    <property type="match status" value="12"/>
</dbReference>
<dbReference type="InterPro" id="IPR001680">
    <property type="entry name" value="WD40_rpt"/>
</dbReference>
<dbReference type="PROSITE" id="PS00678">
    <property type="entry name" value="WD_REPEATS_1"/>
    <property type="match status" value="4"/>
</dbReference>
<gene>
    <name evidence="5" type="ORF">V9T40_000987</name>
</gene>
<dbReference type="Gene3D" id="2.130.10.10">
    <property type="entry name" value="YVTN repeat-like/Quinoprotein amine dehydrogenase"/>
    <property type="match status" value="5"/>
</dbReference>
<dbReference type="EMBL" id="JBBCAQ010000034">
    <property type="protein sequence ID" value="KAK7580358.1"/>
    <property type="molecule type" value="Genomic_DNA"/>
</dbReference>
<feature type="repeat" description="WD" evidence="3">
    <location>
        <begin position="653"/>
        <end position="687"/>
    </location>
</feature>
<protein>
    <recommendedName>
        <fullName evidence="4">U-box domain-containing protein</fullName>
    </recommendedName>
</protein>
<keyword evidence="6" id="KW-1185">Reference proteome</keyword>
<dbReference type="AlphaFoldDB" id="A0AAN9TAD2"/>
<dbReference type="InterPro" id="IPR011047">
    <property type="entry name" value="Quinoprotein_ADH-like_sf"/>
</dbReference>
<sequence length="799" mass="87691">MLDLSLEKASALQTLNLHTSDVTCCDFDENYHLVTGSSDKKVALCEWKTETGFVELPYSPITQSRYGVTKVKFLSQEGELLVSSADGSISIFSADNGELLHVLMHVNLASIRTFCYVRDNKYLLSAADDGTVCVFNLAARTLKKSIQLHDETISVICVSTDSKLIFTGDSTGFVKFWHISSFCDPEVTNGSSPEHCIPDCHDLGINQADFSPKIEITNRGKIYQLVTGGNDNLLKLWKISYRKVNEVVHNCSSDLLYNIVGHGSAVTDVKFHFSGNIIASTSIDKTVRLWLLDTYKVQCIKVLKGHKRYVTTCCFSPDGSLLASGSNDKTVIVWDLTGKRSTNSHLKKVNSLVNINSRAVLSNESPFRKRNSPEILQKLENLGNAVNSCAFSKDDILAAGGTDKLVRLWHQSGNNFSELSVSPLDAHQYAVNQLDFSLCGCYLASCSVDGTTVVWSLTDYNQIGTVHNVEGSIKCCKFSPDSSILATAGDNETVYIWNVPELMLKANMTGHVDAISCLSFTGDSKYLASGCASGSVRIWSVKPCLSTCLLLIENIHDLGLTSSDFSFVNSFSKSSNRYLLATGGNDSLVKLWEVIVVDELTATATQLFQLVGHGGDITCVRFPLNSAHIVASTATDKTARIWDTNFGSCLHILDGKESLPTCCAFSFDTSLLATGTLDKTLIIWDLSKCIKESVAAKPAIESRGAFIEAEESIRRLNGQNDFHSMDVPHEFVCPITQQIMINPVTCSDGHNYEKIAIESWLSSGKLTSPMTNDHLTDLKLVPNTELQSRIMEFVRKSKD</sequence>
<dbReference type="SUPFAM" id="SSF50998">
    <property type="entry name" value="Quinoprotein alcohol dehydrogenase-like"/>
    <property type="match status" value="1"/>
</dbReference>
<dbReference type="SMART" id="SM00320">
    <property type="entry name" value="WD40"/>
    <property type="match status" value="14"/>
</dbReference>
<feature type="repeat" description="WD" evidence="3">
    <location>
        <begin position="508"/>
        <end position="542"/>
    </location>
</feature>
<accession>A0AAN9TAD2</accession>
<dbReference type="Proteomes" id="UP001367676">
    <property type="component" value="Unassembled WGS sequence"/>
</dbReference>
<feature type="repeat" description="WD" evidence="3">
    <location>
        <begin position="610"/>
        <end position="652"/>
    </location>
</feature>
<dbReference type="InterPro" id="IPR019775">
    <property type="entry name" value="WD40_repeat_CS"/>
</dbReference>
<dbReference type="SUPFAM" id="SSF57850">
    <property type="entry name" value="RING/U-box"/>
    <property type="match status" value="1"/>
</dbReference>
<dbReference type="PANTHER" id="PTHR22847:SF637">
    <property type="entry name" value="WD REPEAT DOMAIN 5B"/>
    <property type="match status" value="1"/>
</dbReference>
<dbReference type="GO" id="GO:1990234">
    <property type="term" value="C:transferase complex"/>
    <property type="evidence" value="ECO:0007669"/>
    <property type="project" value="UniProtKB-ARBA"/>
</dbReference>
<feature type="repeat" description="WD" evidence="3">
    <location>
        <begin position="303"/>
        <end position="344"/>
    </location>
</feature>
<evidence type="ECO:0000256" key="1">
    <source>
        <dbReference type="ARBA" id="ARBA00022574"/>
    </source>
</evidence>
<dbReference type="CDD" id="cd16655">
    <property type="entry name" value="RING-Ubox_WDSUB1-like"/>
    <property type="match status" value="1"/>
</dbReference>
<name>A0AAN9TAD2_9HEMI</name>
<dbReference type="PROSITE" id="PS51698">
    <property type="entry name" value="U_BOX"/>
    <property type="match status" value="1"/>
</dbReference>
<dbReference type="CDD" id="cd00200">
    <property type="entry name" value="WD40"/>
    <property type="match status" value="2"/>
</dbReference>
<organism evidence="5 6">
    <name type="scientific">Parthenolecanium corni</name>
    <dbReference type="NCBI Taxonomy" id="536013"/>
    <lineage>
        <taxon>Eukaryota</taxon>
        <taxon>Metazoa</taxon>
        <taxon>Ecdysozoa</taxon>
        <taxon>Arthropoda</taxon>
        <taxon>Hexapoda</taxon>
        <taxon>Insecta</taxon>
        <taxon>Pterygota</taxon>
        <taxon>Neoptera</taxon>
        <taxon>Paraneoptera</taxon>
        <taxon>Hemiptera</taxon>
        <taxon>Sternorrhyncha</taxon>
        <taxon>Coccoidea</taxon>
        <taxon>Coccidae</taxon>
        <taxon>Parthenolecanium</taxon>
    </lineage>
</organism>
<dbReference type="PRINTS" id="PR00320">
    <property type="entry name" value="GPROTEINBRPT"/>
</dbReference>
<dbReference type="GO" id="GO:0004842">
    <property type="term" value="F:ubiquitin-protein transferase activity"/>
    <property type="evidence" value="ECO:0007669"/>
    <property type="project" value="InterPro"/>
</dbReference>
<evidence type="ECO:0000313" key="6">
    <source>
        <dbReference type="Proteomes" id="UP001367676"/>
    </source>
</evidence>
<feature type="repeat" description="WD" evidence="3">
    <location>
        <begin position="424"/>
        <end position="465"/>
    </location>
</feature>
<feature type="repeat" description="WD" evidence="3">
    <location>
        <begin position="146"/>
        <end position="181"/>
    </location>
</feature>
<dbReference type="InterPro" id="IPR003613">
    <property type="entry name" value="Ubox_domain"/>
</dbReference>
<evidence type="ECO:0000256" key="3">
    <source>
        <dbReference type="PROSITE-ProRule" id="PRU00221"/>
    </source>
</evidence>
<dbReference type="PANTHER" id="PTHR22847">
    <property type="entry name" value="WD40 REPEAT PROTEIN"/>
    <property type="match status" value="1"/>
</dbReference>
<dbReference type="PROSITE" id="PS50082">
    <property type="entry name" value="WD_REPEATS_2"/>
    <property type="match status" value="10"/>
</dbReference>
<dbReference type="InterPro" id="IPR036322">
    <property type="entry name" value="WD40_repeat_dom_sf"/>
</dbReference>
<feature type="repeat" description="WD" evidence="3">
    <location>
        <begin position="259"/>
        <end position="290"/>
    </location>
</feature>
<dbReference type="InterPro" id="IPR020472">
    <property type="entry name" value="WD40_PAC1"/>
</dbReference>
<comment type="caution">
    <text evidence="5">The sequence shown here is derived from an EMBL/GenBank/DDBJ whole genome shotgun (WGS) entry which is preliminary data.</text>
</comment>
<dbReference type="PROSITE" id="PS50294">
    <property type="entry name" value="WD_REPEATS_REGION"/>
    <property type="match status" value="6"/>
</dbReference>
<dbReference type="SMART" id="SM00504">
    <property type="entry name" value="Ubox"/>
    <property type="match status" value="1"/>
</dbReference>
<dbReference type="SUPFAM" id="SSF50978">
    <property type="entry name" value="WD40 repeat-like"/>
    <property type="match status" value="2"/>
</dbReference>
<dbReference type="Gene3D" id="3.30.40.10">
    <property type="entry name" value="Zinc/RING finger domain, C3HC4 (zinc finger)"/>
    <property type="match status" value="1"/>
</dbReference>
<proteinExistence type="predicted"/>
<feature type="repeat" description="WD" evidence="3">
    <location>
        <begin position="466"/>
        <end position="499"/>
    </location>
</feature>
<keyword evidence="1 3" id="KW-0853">WD repeat</keyword>
<dbReference type="Pfam" id="PF04564">
    <property type="entry name" value="U-box"/>
    <property type="match status" value="1"/>
</dbReference>
<dbReference type="InterPro" id="IPR015943">
    <property type="entry name" value="WD40/YVTN_repeat-like_dom_sf"/>
</dbReference>
<dbReference type="GO" id="GO:0016567">
    <property type="term" value="P:protein ubiquitination"/>
    <property type="evidence" value="ECO:0007669"/>
    <property type="project" value="InterPro"/>
</dbReference>
<feature type="repeat" description="WD" evidence="3">
    <location>
        <begin position="379"/>
        <end position="409"/>
    </location>
</feature>
<feature type="repeat" description="WD" evidence="3">
    <location>
        <begin position="561"/>
        <end position="594"/>
    </location>
</feature>
<evidence type="ECO:0000313" key="5">
    <source>
        <dbReference type="EMBL" id="KAK7580358.1"/>
    </source>
</evidence>